<reference evidence="7 8" key="1">
    <citation type="submission" date="2015-06" db="EMBL/GenBank/DDBJ databases">
        <title>New insights into the roles of widespread benthic archaea in carbon and nitrogen cycling.</title>
        <authorList>
            <person name="Lazar C.S."/>
            <person name="Baker B.J."/>
            <person name="Seitz K.W."/>
            <person name="Hyde A.S."/>
            <person name="Dick G.J."/>
            <person name="Hinrichs K.-U."/>
            <person name="Teske A.P."/>
        </authorList>
    </citation>
    <scope>NUCLEOTIDE SEQUENCE [LARGE SCALE GENOMIC DNA]</scope>
    <source>
        <strain evidence="7">DG-45</strain>
    </source>
</reference>
<comment type="similarity">
    <text evidence="1">Belongs to the SIMIBI class G3E GTPase family. ArgK/MeaB subfamily.</text>
</comment>
<dbReference type="GO" id="GO:0003924">
    <property type="term" value="F:GTPase activity"/>
    <property type="evidence" value="ECO:0007669"/>
    <property type="project" value="InterPro"/>
</dbReference>
<dbReference type="PANTHER" id="PTHR43087">
    <property type="entry name" value="LYSINE/ARGININE/ORNITHINE TRANSPORT SYSTEM KINASE"/>
    <property type="match status" value="1"/>
</dbReference>
<keyword evidence="5" id="KW-0143">Chaperone</keyword>
<dbReference type="NCBIfam" id="TIGR00750">
    <property type="entry name" value="lao"/>
    <property type="match status" value="1"/>
</dbReference>
<evidence type="ECO:0000256" key="5">
    <source>
        <dbReference type="ARBA" id="ARBA00023186"/>
    </source>
</evidence>
<protein>
    <recommendedName>
        <fullName evidence="6">AAA+ ATPase domain-containing protein</fullName>
    </recommendedName>
</protein>
<sequence>MDELVEKVLKGDQRCVSRAITLIENGSPGAREVIALLFPHTGRAATIGITGSAGVGKSTLVEKLVRELREEGKTVGVIAVDPSSPFSGGAFLGDRVRMQGLSADEGVFIRSMATRGSHGGLPKTLSYVAMVLDAAGKDVVIIETVGAGQSEVEIMKAAETVVVMLSPGMGDEIQALKAGMMEIGDIFVVNKADRPNADRTVLDVRSMLNMKTEDWGWRPPVVKTIALEGEGVEELLDEIRRHREHLSSGALDERRRRRAESEVVEAIGQRATERILSDLRRSGRLEETVRRILALETDPYSAADELLAQMLKA</sequence>
<feature type="domain" description="AAA+ ATPase" evidence="6">
    <location>
        <begin position="43"/>
        <end position="208"/>
    </location>
</feature>
<keyword evidence="3" id="KW-0378">Hydrolase</keyword>
<keyword evidence="4" id="KW-0342">GTP-binding</keyword>
<dbReference type="SUPFAM" id="SSF52540">
    <property type="entry name" value="P-loop containing nucleoside triphosphate hydrolases"/>
    <property type="match status" value="1"/>
</dbReference>
<dbReference type="AlphaFoldDB" id="A0A0M0BRP6"/>
<organism evidence="7 8">
    <name type="scientific">miscellaneous Crenarchaeota group-15 archaeon DG-45</name>
    <dbReference type="NCBI Taxonomy" id="1685127"/>
    <lineage>
        <taxon>Archaea</taxon>
        <taxon>Candidatus Bathyarchaeota</taxon>
        <taxon>MCG-15</taxon>
    </lineage>
</organism>
<accession>A0A0M0BRP6</accession>
<dbReference type="InterPro" id="IPR027417">
    <property type="entry name" value="P-loop_NTPase"/>
</dbReference>
<evidence type="ECO:0000313" key="7">
    <source>
        <dbReference type="EMBL" id="KON31035.1"/>
    </source>
</evidence>
<evidence type="ECO:0000313" key="8">
    <source>
        <dbReference type="Proteomes" id="UP000037210"/>
    </source>
</evidence>
<dbReference type="EMBL" id="LFWZ01000015">
    <property type="protein sequence ID" value="KON31035.1"/>
    <property type="molecule type" value="Genomic_DNA"/>
</dbReference>
<dbReference type="GO" id="GO:0005525">
    <property type="term" value="F:GTP binding"/>
    <property type="evidence" value="ECO:0007669"/>
    <property type="project" value="UniProtKB-KW"/>
</dbReference>
<evidence type="ECO:0000256" key="1">
    <source>
        <dbReference type="ARBA" id="ARBA00009625"/>
    </source>
</evidence>
<evidence type="ECO:0000259" key="6">
    <source>
        <dbReference type="SMART" id="SM00382"/>
    </source>
</evidence>
<dbReference type="Gene3D" id="3.40.50.300">
    <property type="entry name" value="P-loop containing nucleotide triphosphate hydrolases"/>
    <property type="match status" value="1"/>
</dbReference>
<gene>
    <name evidence="7" type="ORF">AC482_02230</name>
</gene>
<dbReference type="Proteomes" id="UP000037210">
    <property type="component" value="Unassembled WGS sequence"/>
</dbReference>
<dbReference type="InterPro" id="IPR052040">
    <property type="entry name" value="GTPase/Isobutyryl-CoA_mutase"/>
</dbReference>
<evidence type="ECO:0000256" key="2">
    <source>
        <dbReference type="ARBA" id="ARBA00022741"/>
    </source>
</evidence>
<name>A0A0M0BRP6_9ARCH</name>
<comment type="caution">
    <text evidence="7">The sequence shown here is derived from an EMBL/GenBank/DDBJ whole genome shotgun (WGS) entry which is preliminary data.</text>
</comment>
<dbReference type="SMART" id="SM00382">
    <property type="entry name" value="AAA"/>
    <property type="match status" value="1"/>
</dbReference>
<keyword evidence="2" id="KW-0547">Nucleotide-binding</keyword>
<dbReference type="PATRIC" id="fig|1685127.3.peg.612"/>
<dbReference type="Gene3D" id="1.20.5.170">
    <property type="match status" value="1"/>
</dbReference>
<dbReference type="Pfam" id="PF03308">
    <property type="entry name" value="MeaB"/>
    <property type="match status" value="1"/>
</dbReference>
<proteinExistence type="inferred from homology"/>
<evidence type="ECO:0000256" key="4">
    <source>
        <dbReference type="ARBA" id="ARBA00023134"/>
    </source>
</evidence>
<evidence type="ECO:0000256" key="3">
    <source>
        <dbReference type="ARBA" id="ARBA00022801"/>
    </source>
</evidence>
<dbReference type="CDD" id="cd03114">
    <property type="entry name" value="MMAA-like"/>
    <property type="match status" value="1"/>
</dbReference>
<dbReference type="PANTHER" id="PTHR43087:SF1">
    <property type="entry name" value="LAO_AO TRANSPORT SYSTEM ATPASE"/>
    <property type="match status" value="1"/>
</dbReference>
<dbReference type="InterPro" id="IPR005129">
    <property type="entry name" value="GTPase_ArgK"/>
</dbReference>
<dbReference type="InterPro" id="IPR003593">
    <property type="entry name" value="AAA+_ATPase"/>
</dbReference>